<keyword evidence="2" id="KW-0732">Signal</keyword>
<dbReference type="GO" id="GO:0006865">
    <property type="term" value="P:amino acid transport"/>
    <property type="evidence" value="ECO:0007669"/>
    <property type="project" value="UniProtKB-KW"/>
</dbReference>
<comment type="caution">
    <text evidence="5">The sequence shown here is derived from an EMBL/GenBank/DDBJ whole genome shotgun (WGS) entry which is preliminary data.</text>
</comment>
<dbReference type="PANTHER" id="PTHR30483:SF6">
    <property type="entry name" value="PERIPLASMIC BINDING PROTEIN OF ABC TRANSPORTER FOR NATURAL AMINO ACIDS"/>
    <property type="match status" value="1"/>
</dbReference>
<sequence length="351" mass="35117">MDRRQYLGLAGSGLLLSAMSSLVAVPSLAASKRRQPAALLVPLSGASAALGLSMQRAAALAQPIDGRDAQLFVFDTGGTAEGAQAAARQAIRRGAKLILGPLFAAEVRPVLAAAGGRVPVLSFSNDDSLHDSGAFLLGLTPSQMTGAILQYARKRGVRTVAMPAGEGNWARAAAEMATRLQGEIGISLITVAGTDAAALSQANGGELPDALFLPDGGAGFIAAARALKGSGVQMLGTMQALDHAPASLAAIEGAWLAAPDPAAFAQFARDHQARNGGAPGAIAALAYDAANIAKSLATAGQVDRAGLLAGAGFPGVTGAVRFRADGTCVRELSILVAGAEGYSAVDRSASA</sequence>
<organism evidence="5 6">
    <name type="scientific">Sphingomonas oleivorans</name>
    <dbReference type="NCBI Taxonomy" id="1735121"/>
    <lineage>
        <taxon>Bacteria</taxon>
        <taxon>Pseudomonadati</taxon>
        <taxon>Pseudomonadota</taxon>
        <taxon>Alphaproteobacteria</taxon>
        <taxon>Sphingomonadales</taxon>
        <taxon>Sphingomonadaceae</taxon>
        <taxon>Sphingomonas</taxon>
    </lineage>
</organism>
<feature type="domain" description="Leucine-binding protein" evidence="4">
    <location>
        <begin position="38"/>
        <end position="334"/>
    </location>
</feature>
<dbReference type="Gene3D" id="3.40.50.2300">
    <property type="match status" value="2"/>
</dbReference>
<evidence type="ECO:0000313" key="5">
    <source>
        <dbReference type="EMBL" id="PTQ09856.1"/>
    </source>
</evidence>
<evidence type="ECO:0000256" key="2">
    <source>
        <dbReference type="ARBA" id="ARBA00022729"/>
    </source>
</evidence>
<dbReference type="InterPro" id="IPR028082">
    <property type="entry name" value="Peripla_BP_I"/>
</dbReference>
<evidence type="ECO:0000256" key="1">
    <source>
        <dbReference type="ARBA" id="ARBA00010062"/>
    </source>
</evidence>
<evidence type="ECO:0000256" key="3">
    <source>
        <dbReference type="ARBA" id="ARBA00022970"/>
    </source>
</evidence>
<accession>A0A2T5FVP8</accession>
<dbReference type="EMBL" id="NWBU01000010">
    <property type="protein sequence ID" value="PTQ09856.1"/>
    <property type="molecule type" value="Genomic_DNA"/>
</dbReference>
<proteinExistence type="inferred from homology"/>
<keyword evidence="3" id="KW-0029">Amino-acid transport</keyword>
<dbReference type="SUPFAM" id="SSF53822">
    <property type="entry name" value="Periplasmic binding protein-like I"/>
    <property type="match status" value="1"/>
</dbReference>
<gene>
    <name evidence="5" type="ORF">CLG96_11850</name>
</gene>
<dbReference type="PANTHER" id="PTHR30483">
    <property type="entry name" value="LEUCINE-SPECIFIC-BINDING PROTEIN"/>
    <property type="match status" value="1"/>
</dbReference>
<comment type="similarity">
    <text evidence="1">Belongs to the leucine-binding protein family.</text>
</comment>
<evidence type="ECO:0000313" key="6">
    <source>
        <dbReference type="Proteomes" id="UP000244162"/>
    </source>
</evidence>
<reference evidence="5 6" key="1">
    <citation type="submission" date="2017-09" db="EMBL/GenBank/DDBJ databases">
        <title>Sphingomonas panjinensis sp.nov., isolated from oil-contaminated soil.</title>
        <authorList>
            <person name="Wang L."/>
            <person name="Chen L."/>
        </authorList>
    </citation>
    <scope>NUCLEOTIDE SEQUENCE [LARGE SCALE GENOMIC DNA]</scope>
    <source>
        <strain evidence="5 6">FW-11</strain>
    </source>
</reference>
<dbReference type="InterPro" id="IPR051010">
    <property type="entry name" value="BCAA_transport"/>
</dbReference>
<evidence type="ECO:0000259" key="4">
    <source>
        <dbReference type="Pfam" id="PF13458"/>
    </source>
</evidence>
<dbReference type="Proteomes" id="UP000244162">
    <property type="component" value="Unassembled WGS sequence"/>
</dbReference>
<keyword evidence="6" id="KW-1185">Reference proteome</keyword>
<dbReference type="AlphaFoldDB" id="A0A2T5FVP8"/>
<keyword evidence="3" id="KW-0813">Transport</keyword>
<dbReference type="Pfam" id="PF13458">
    <property type="entry name" value="Peripla_BP_6"/>
    <property type="match status" value="1"/>
</dbReference>
<name>A0A2T5FVP8_9SPHN</name>
<dbReference type="OrthoDB" id="7778937at2"/>
<dbReference type="InterPro" id="IPR028081">
    <property type="entry name" value="Leu-bd"/>
</dbReference>
<protein>
    <recommendedName>
        <fullName evidence="4">Leucine-binding protein domain-containing protein</fullName>
    </recommendedName>
</protein>